<evidence type="ECO:0000256" key="3">
    <source>
        <dbReference type="ARBA" id="ARBA00017753"/>
    </source>
</evidence>
<dbReference type="RefSeq" id="XP_043051271.1">
    <property type="nucleotide sequence ID" value="XM_043192883.1"/>
</dbReference>
<evidence type="ECO:0000256" key="4">
    <source>
        <dbReference type="ARBA" id="ARBA00022723"/>
    </source>
</evidence>
<dbReference type="OrthoDB" id="957735at2759"/>
<dbReference type="Gene3D" id="3.30.40.10">
    <property type="entry name" value="Zinc/RING finger domain, C3HC4 (zinc finger)"/>
    <property type="match status" value="1"/>
</dbReference>
<keyword evidence="15" id="KW-1185">Reference proteome</keyword>
<feature type="compositionally biased region" description="Polar residues" evidence="11">
    <location>
        <begin position="367"/>
        <end position="406"/>
    </location>
</feature>
<evidence type="ECO:0000259" key="13">
    <source>
        <dbReference type="PROSITE" id="PS50179"/>
    </source>
</evidence>
<evidence type="ECO:0000256" key="5">
    <source>
        <dbReference type="ARBA" id="ARBA00022737"/>
    </source>
</evidence>
<dbReference type="InterPro" id="IPR013083">
    <property type="entry name" value="Znf_RING/FYVE/PHD"/>
</dbReference>
<feature type="compositionally biased region" description="Polar residues" evidence="11">
    <location>
        <begin position="767"/>
        <end position="783"/>
    </location>
</feature>
<feature type="region of interest" description="Disordered" evidence="11">
    <location>
        <begin position="453"/>
        <end position="511"/>
    </location>
</feature>
<dbReference type="SMART" id="SM00726">
    <property type="entry name" value="UIM"/>
    <property type="match status" value="2"/>
</dbReference>
<dbReference type="SUPFAM" id="SSF48464">
    <property type="entry name" value="ENTH/VHS domain"/>
    <property type="match status" value="1"/>
</dbReference>
<dbReference type="Gene3D" id="1.25.40.90">
    <property type="match status" value="1"/>
</dbReference>
<feature type="domain" description="FYVE-type" evidence="12">
    <location>
        <begin position="174"/>
        <end position="234"/>
    </location>
</feature>
<dbReference type="Gene3D" id="6.10.140.100">
    <property type="match status" value="1"/>
</dbReference>
<reference evidence="14" key="1">
    <citation type="submission" date="2021-03" db="EMBL/GenBank/DDBJ databases">
        <authorList>
            <person name="Palmer J.M."/>
        </authorList>
    </citation>
    <scope>NUCLEOTIDE SEQUENCE</scope>
    <source>
        <strain evidence="14">ARV_011</strain>
    </source>
</reference>
<dbReference type="GO" id="GO:0010008">
    <property type="term" value="C:endosome membrane"/>
    <property type="evidence" value="ECO:0007669"/>
    <property type="project" value="UniProtKB-SubCell"/>
</dbReference>
<dbReference type="AlphaFoldDB" id="A0A9P7VD22"/>
<feature type="compositionally biased region" description="Low complexity" evidence="11">
    <location>
        <begin position="281"/>
        <end position="292"/>
    </location>
</feature>
<dbReference type="InterPro" id="IPR008942">
    <property type="entry name" value="ENTH_VHS"/>
</dbReference>
<keyword evidence="7 10" id="KW-0863">Zinc-finger</keyword>
<feature type="compositionally biased region" description="Low complexity" evidence="11">
    <location>
        <begin position="820"/>
        <end position="837"/>
    </location>
</feature>
<gene>
    <name evidence="14" type="primary">VPS27</name>
    <name evidence="14" type="ORF">KQ657_002109</name>
</gene>
<feature type="compositionally biased region" description="Polar residues" evidence="11">
    <location>
        <begin position="644"/>
        <end position="663"/>
    </location>
</feature>
<dbReference type="InterPro" id="IPR017455">
    <property type="entry name" value="Znf_FYVE-rel"/>
</dbReference>
<sequence>MIYVLIEEATSESIPNGEVDIAAALEVTDIIRRKEIPPTDCMRQLKKRLMEVHQNPNLTRSTLKLIDLCVKNGGEHFLEAIAAREFMDYLVDYILLVRYNPKDPQIVRNEARYSVGQLVLLLLKQWSLYFDGRPLLSYVSQCVRKLETKNFQFPYIDTEAITSQFIDSEVPPDWLESDQCMICSNKFSLTNRKHHCRSCGGVYCGTHSSKFTPLPSLGIMELVRVCDVCYEKVQAKNTSRLMPQQDYGDYRPSNAAVDDDEDEMIKKALELSLQDTGVRANNNDNNNNNNNNISTSYDTPREEVYDEEDPEIKAAIEASLREFELEKKARDPYGWYEKQNQHQGGQTQSLQQSSNPQAPLSGYAPPNQYSDEPSDPYQNLLPTRQQHTPSNPFYSGEQQSLNMQYSSKDEVPPNYSSGMPQQQQQQPSEPQYSLGSQHDHNSQSFYRQHVYPQQTSNDQTQPSYPQQASHEPTYPQIPACPTGSSYLQPPSQQLNYQSSQQLPQKSAQPQSTVQSQVTALKLEDITPKEEDLINLFVTMVSQIQNDARKKQNVAFDRQLLALHTEVNILRPKLKKSLIDAKEKYDLFLQLHNKISTITKLYDQFFDRQLNSAWGNNNMNIVGMSPQVNDNIEPQHTPYPRNDPLTANSTGQRPRQSSNGSRIQSADVVRKHRMSSSGTVYPVEGFPSKVMNYKNQTVLPPMPAYPANSPIPSNFTGQSQGGQNINSYPEEYSQAHNNTDYGQHNVYAGENPISLPPLSTGYADDSIAFNSSPSPKTPVVTRNDTGYPVANESDQQNYDEYQEIPPLPSGLPPNLPYDNGSESPEARQQPPPQQQSAPYPTLFPTSQSNLFSVDNPVESQQSGGTYNESLEKASSRFPALETVEREYEENANQAPGKVDGCEGERLSRTSSHRSRYEPEPLIDL</sequence>
<dbReference type="InterPro" id="IPR003903">
    <property type="entry name" value="UIM_dom"/>
</dbReference>
<dbReference type="SMART" id="SM00064">
    <property type="entry name" value="FYVE"/>
    <property type="match status" value="1"/>
</dbReference>
<dbReference type="EMBL" id="JAHMUF010000002">
    <property type="protein sequence ID" value="KAG7195726.1"/>
    <property type="molecule type" value="Genomic_DNA"/>
</dbReference>
<feature type="region of interest" description="Disordered" evidence="11">
    <location>
        <begin position="277"/>
        <end position="309"/>
    </location>
</feature>
<dbReference type="SMART" id="SM00288">
    <property type="entry name" value="VHS"/>
    <property type="match status" value="1"/>
</dbReference>
<dbReference type="CDD" id="cd16979">
    <property type="entry name" value="VHS_Vps27"/>
    <property type="match status" value="1"/>
</dbReference>
<protein>
    <recommendedName>
        <fullName evidence="3">Vacuolar protein sorting-associated protein 27</fullName>
    </recommendedName>
</protein>
<feature type="region of interest" description="Disordered" evidence="11">
    <location>
        <begin position="338"/>
        <end position="440"/>
    </location>
</feature>
<feature type="region of interest" description="Disordered" evidence="11">
    <location>
        <begin position="625"/>
        <end position="679"/>
    </location>
</feature>
<comment type="similarity">
    <text evidence="2">Belongs to the VPS27 family.</text>
</comment>
<dbReference type="GO" id="GO:0032266">
    <property type="term" value="F:phosphatidylinositol-3-phosphate binding"/>
    <property type="evidence" value="ECO:0007669"/>
    <property type="project" value="UniProtKB-ARBA"/>
</dbReference>
<dbReference type="PANTHER" id="PTHR47794:SF1">
    <property type="entry name" value="VACUOLAR PROTEIN SORTING-ASSOCIATED PROTEIN 27"/>
    <property type="match status" value="1"/>
</dbReference>
<feature type="compositionally biased region" description="Pro residues" evidence="11">
    <location>
        <begin position="804"/>
        <end position="814"/>
    </location>
</feature>
<keyword evidence="9" id="KW-0472">Membrane</keyword>
<evidence type="ECO:0000313" key="14">
    <source>
        <dbReference type="EMBL" id="KAG7195726.1"/>
    </source>
</evidence>
<name>A0A9P7VD22_9ASCO</name>
<feature type="compositionally biased region" description="Polar residues" evidence="11">
    <location>
        <begin position="453"/>
        <end position="470"/>
    </location>
</feature>
<dbReference type="PANTHER" id="PTHR47794">
    <property type="entry name" value="VACUOLAR PROTEIN SORTING-ASSOCIATED PROTEIN 27"/>
    <property type="match status" value="1"/>
</dbReference>
<evidence type="ECO:0000256" key="10">
    <source>
        <dbReference type="PROSITE-ProRule" id="PRU00091"/>
    </source>
</evidence>
<dbReference type="Proteomes" id="UP000790833">
    <property type="component" value="Unassembled WGS sequence"/>
</dbReference>
<proteinExistence type="inferred from homology"/>
<evidence type="ECO:0000256" key="7">
    <source>
        <dbReference type="ARBA" id="ARBA00022771"/>
    </source>
</evidence>
<dbReference type="Gene3D" id="1.20.5.1940">
    <property type="match status" value="1"/>
</dbReference>
<feature type="compositionally biased region" description="Polar residues" evidence="11">
    <location>
        <begin position="842"/>
        <end position="867"/>
    </location>
</feature>
<evidence type="ECO:0000256" key="9">
    <source>
        <dbReference type="ARBA" id="ARBA00023136"/>
    </source>
</evidence>
<dbReference type="InterPro" id="IPR000306">
    <property type="entry name" value="Znf_FYVE"/>
</dbReference>
<evidence type="ECO:0000256" key="8">
    <source>
        <dbReference type="ARBA" id="ARBA00022833"/>
    </source>
</evidence>
<comment type="caution">
    <text evidence="14">The sequence shown here is derived from an EMBL/GenBank/DDBJ whole genome shotgun (WGS) entry which is preliminary data.</text>
</comment>
<dbReference type="InterPro" id="IPR049425">
    <property type="entry name" value="Vps27_GAT-like"/>
</dbReference>
<keyword evidence="6" id="KW-0967">Endosome</keyword>
<evidence type="ECO:0000256" key="6">
    <source>
        <dbReference type="ARBA" id="ARBA00022753"/>
    </source>
</evidence>
<feature type="region of interest" description="Disordered" evidence="11">
    <location>
        <begin position="765"/>
        <end position="923"/>
    </location>
</feature>
<dbReference type="GO" id="GO:0043328">
    <property type="term" value="P:protein transport to vacuole involved in ubiquitin-dependent protein catabolic process via the multivesicular body sorting pathway"/>
    <property type="evidence" value="ECO:0007669"/>
    <property type="project" value="TreeGrafter"/>
</dbReference>
<evidence type="ECO:0000313" key="15">
    <source>
        <dbReference type="Proteomes" id="UP000790833"/>
    </source>
</evidence>
<dbReference type="InterPro" id="IPR002014">
    <property type="entry name" value="VHS_dom"/>
</dbReference>
<organism evidence="14 15">
    <name type="scientific">Scheffersomyces spartinae</name>
    <dbReference type="NCBI Taxonomy" id="45513"/>
    <lineage>
        <taxon>Eukaryota</taxon>
        <taxon>Fungi</taxon>
        <taxon>Dikarya</taxon>
        <taxon>Ascomycota</taxon>
        <taxon>Saccharomycotina</taxon>
        <taxon>Pichiomycetes</taxon>
        <taxon>Debaryomycetaceae</taxon>
        <taxon>Scheffersomyces</taxon>
    </lineage>
</organism>
<evidence type="ECO:0000256" key="11">
    <source>
        <dbReference type="SAM" id="MobiDB-lite"/>
    </source>
</evidence>
<dbReference type="PROSITE" id="PS50330">
    <property type="entry name" value="UIM"/>
    <property type="match status" value="2"/>
</dbReference>
<dbReference type="GO" id="GO:0043130">
    <property type="term" value="F:ubiquitin binding"/>
    <property type="evidence" value="ECO:0007669"/>
    <property type="project" value="InterPro"/>
</dbReference>
<dbReference type="PROSITE" id="PS50178">
    <property type="entry name" value="ZF_FYVE"/>
    <property type="match status" value="1"/>
</dbReference>
<dbReference type="Pfam" id="PF21356">
    <property type="entry name" value="Vps27_GAT-like"/>
    <property type="match status" value="1"/>
</dbReference>
<dbReference type="SUPFAM" id="SSF57903">
    <property type="entry name" value="FYVE/PHD zinc finger"/>
    <property type="match status" value="1"/>
</dbReference>
<keyword evidence="5" id="KW-0677">Repeat</keyword>
<keyword evidence="8" id="KW-0862">Zinc</keyword>
<accession>A0A9P7VD22</accession>
<dbReference type="InterPro" id="IPR011011">
    <property type="entry name" value="Znf_FYVE_PHD"/>
</dbReference>
<dbReference type="GO" id="GO:0006623">
    <property type="term" value="P:protein targeting to vacuole"/>
    <property type="evidence" value="ECO:0007669"/>
    <property type="project" value="TreeGrafter"/>
</dbReference>
<dbReference type="PROSITE" id="PS50179">
    <property type="entry name" value="VHS"/>
    <property type="match status" value="1"/>
</dbReference>
<feature type="compositionally biased region" description="Low complexity" evidence="11">
    <location>
        <begin position="341"/>
        <end position="355"/>
    </location>
</feature>
<feature type="compositionally biased region" description="Low complexity" evidence="11">
    <location>
        <begin position="420"/>
        <end position="431"/>
    </location>
</feature>
<evidence type="ECO:0000259" key="12">
    <source>
        <dbReference type="PROSITE" id="PS50178"/>
    </source>
</evidence>
<dbReference type="Pfam" id="PF02809">
    <property type="entry name" value="UIM"/>
    <property type="match status" value="2"/>
</dbReference>
<feature type="domain" description="VHS" evidence="13">
    <location>
        <begin position="11"/>
        <end position="154"/>
    </location>
</feature>
<keyword evidence="4" id="KW-0479">Metal-binding</keyword>
<feature type="compositionally biased region" description="Low complexity" evidence="11">
    <location>
        <begin position="486"/>
        <end position="504"/>
    </location>
</feature>
<comment type="subcellular location">
    <subcellularLocation>
        <location evidence="1">Endosome membrane</location>
        <topology evidence="1">Peripheral membrane protein</topology>
        <orientation evidence="1">Cytoplasmic side</orientation>
    </subcellularLocation>
</comment>
<dbReference type="GO" id="GO:0033565">
    <property type="term" value="C:ESCRT-0 complex"/>
    <property type="evidence" value="ECO:0007669"/>
    <property type="project" value="TreeGrafter"/>
</dbReference>
<dbReference type="GO" id="GO:0008270">
    <property type="term" value="F:zinc ion binding"/>
    <property type="evidence" value="ECO:0007669"/>
    <property type="project" value="UniProtKB-KW"/>
</dbReference>
<dbReference type="Pfam" id="PF00790">
    <property type="entry name" value="VHS"/>
    <property type="match status" value="1"/>
</dbReference>
<evidence type="ECO:0000256" key="2">
    <source>
        <dbReference type="ARBA" id="ARBA00008597"/>
    </source>
</evidence>
<dbReference type="Pfam" id="PF01363">
    <property type="entry name" value="FYVE"/>
    <property type="match status" value="1"/>
</dbReference>
<evidence type="ECO:0000256" key="1">
    <source>
        <dbReference type="ARBA" id="ARBA00004125"/>
    </source>
</evidence>
<dbReference type="GeneID" id="66115483"/>